<dbReference type="PANTHER" id="PTHR45786">
    <property type="entry name" value="DNA BINDING PROTEIN-LIKE"/>
    <property type="match status" value="1"/>
</dbReference>
<dbReference type="AlphaFoldDB" id="A0A3N4JLI9"/>
<evidence type="ECO:0000313" key="2">
    <source>
        <dbReference type="Proteomes" id="UP000276215"/>
    </source>
</evidence>
<proteinExistence type="predicted"/>
<evidence type="ECO:0000313" key="1">
    <source>
        <dbReference type="EMBL" id="RPA99102.1"/>
    </source>
</evidence>
<dbReference type="STRING" id="1336337.A0A3N4JLI9"/>
<accession>A0A3N4JLI9</accession>
<dbReference type="PANTHER" id="PTHR45786:SF74">
    <property type="entry name" value="ATP-DEPENDENT DNA HELICASE"/>
    <property type="match status" value="1"/>
</dbReference>
<protein>
    <recommendedName>
        <fullName evidence="3">Helitron helicase-like domain-containing protein</fullName>
    </recommendedName>
</protein>
<reference evidence="1 2" key="1">
    <citation type="journal article" date="2018" name="Nat. Ecol. Evol.">
        <title>Pezizomycetes genomes reveal the molecular basis of ectomycorrhizal truffle lifestyle.</title>
        <authorList>
            <person name="Murat C."/>
            <person name="Payen T."/>
            <person name="Noel B."/>
            <person name="Kuo A."/>
            <person name="Morin E."/>
            <person name="Chen J."/>
            <person name="Kohler A."/>
            <person name="Krizsan K."/>
            <person name="Balestrini R."/>
            <person name="Da Silva C."/>
            <person name="Montanini B."/>
            <person name="Hainaut M."/>
            <person name="Levati E."/>
            <person name="Barry K.W."/>
            <person name="Belfiori B."/>
            <person name="Cichocki N."/>
            <person name="Clum A."/>
            <person name="Dockter R.B."/>
            <person name="Fauchery L."/>
            <person name="Guy J."/>
            <person name="Iotti M."/>
            <person name="Le Tacon F."/>
            <person name="Lindquist E.A."/>
            <person name="Lipzen A."/>
            <person name="Malagnac F."/>
            <person name="Mello A."/>
            <person name="Molinier V."/>
            <person name="Miyauchi S."/>
            <person name="Poulain J."/>
            <person name="Riccioni C."/>
            <person name="Rubini A."/>
            <person name="Sitrit Y."/>
            <person name="Splivallo R."/>
            <person name="Traeger S."/>
            <person name="Wang M."/>
            <person name="Zifcakova L."/>
            <person name="Wipf D."/>
            <person name="Zambonelli A."/>
            <person name="Paolocci F."/>
            <person name="Nowrousian M."/>
            <person name="Ottonello S."/>
            <person name="Baldrian P."/>
            <person name="Spatafora J.W."/>
            <person name="Henrissat B."/>
            <person name="Nagy L.G."/>
            <person name="Aury J.M."/>
            <person name="Wincker P."/>
            <person name="Grigoriev I.V."/>
            <person name="Bonfante P."/>
            <person name="Martin F.M."/>
        </authorList>
    </citation>
    <scope>NUCLEOTIDE SEQUENCE [LARGE SCALE GENOMIC DNA]</scope>
    <source>
        <strain evidence="1 2">120613-1</strain>
    </source>
</reference>
<dbReference type="EMBL" id="ML120390">
    <property type="protein sequence ID" value="RPA99102.1"/>
    <property type="molecule type" value="Genomic_DNA"/>
</dbReference>
<evidence type="ECO:0008006" key="3">
    <source>
        <dbReference type="Google" id="ProtNLM"/>
    </source>
</evidence>
<sequence length="330" mass="37134">MDIEREPRLTVKNTIGGIQAVSLSIREQVPGAVIPLAFITEQARWKALDLGQMNILCEFCNAKHWLAERTSGSTIVRSIFEQCCKKGAVQLPSILPPPELLQSLMKNQDSTSRTFRSKIREYNSVLSFTSVKYQADTCTANWGPGVECFQIHGELYHLQGPLEPALHDAPQFAQLFLYDLQYAANICFTSHPNLEPHLLEQLTLMLHKCNPFIPIYQTAKERLEAANINTGDRVTHIILNPQLQLIVESGADKRRCNLPTSNEVAMIIGDEYAESGFRDIILASRGNNNESNFFTINGNHASYMPLHYVLFFPKGKSGYHWGLQLVDNSD</sequence>
<organism evidence="1 2">
    <name type="scientific">Choiromyces venosus 120613-1</name>
    <dbReference type="NCBI Taxonomy" id="1336337"/>
    <lineage>
        <taxon>Eukaryota</taxon>
        <taxon>Fungi</taxon>
        <taxon>Dikarya</taxon>
        <taxon>Ascomycota</taxon>
        <taxon>Pezizomycotina</taxon>
        <taxon>Pezizomycetes</taxon>
        <taxon>Pezizales</taxon>
        <taxon>Tuberaceae</taxon>
        <taxon>Choiromyces</taxon>
    </lineage>
</organism>
<dbReference type="OrthoDB" id="5366038at2759"/>
<name>A0A3N4JLI9_9PEZI</name>
<gene>
    <name evidence="1" type="ORF">L873DRAFT_1768374</name>
</gene>
<keyword evidence="2" id="KW-1185">Reference proteome</keyword>
<dbReference type="Proteomes" id="UP000276215">
    <property type="component" value="Unassembled WGS sequence"/>
</dbReference>